<dbReference type="Pfam" id="PF01464">
    <property type="entry name" value="SLT"/>
    <property type="match status" value="1"/>
</dbReference>
<feature type="transmembrane region" description="Helical" evidence="2">
    <location>
        <begin position="449"/>
        <end position="477"/>
    </location>
</feature>
<evidence type="ECO:0000256" key="2">
    <source>
        <dbReference type="SAM" id="Phobius"/>
    </source>
</evidence>
<evidence type="ECO:0000259" key="4">
    <source>
        <dbReference type="Pfam" id="PF10145"/>
    </source>
</evidence>
<dbReference type="InterPro" id="IPR010090">
    <property type="entry name" value="Phage_tape_meas"/>
</dbReference>
<evidence type="ECO:0000313" key="6">
    <source>
        <dbReference type="Proteomes" id="UP001596302"/>
    </source>
</evidence>
<dbReference type="InterPro" id="IPR008258">
    <property type="entry name" value="Transglycosylase_SLT_dom_1"/>
</dbReference>
<evidence type="ECO:0000259" key="3">
    <source>
        <dbReference type="Pfam" id="PF01464"/>
    </source>
</evidence>
<feature type="domain" description="Transglycosylase SLT" evidence="3">
    <location>
        <begin position="1035"/>
        <end position="1108"/>
    </location>
</feature>
<proteinExistence type="predicted"/>
<dbReference type="PANTHER" id="PTHR37813:SF1">
    <property type="entry name" value="FELS-2 PROPHAGE PROTEIN"/>
    <property type="match status" value="1"/>
</dbReference>
<feature type="transmembrane region" description="Helical" evidence="2">
    <location>
        <begin position="352"/>
        <end position="372"/>
    </location>
</feature>
<dbReference type="CDD" id="cd13402">
    <property type="entry name" value="LT_TF-like"/>
    <property type="match status" value="1"/>
</dbReference>
<name>A0ABW1IWV7_9PSEU</name>
<dbReference type="EMBL" id="JBHSQW010000002">
    <property type="protein sequence ID" value="MFC5992953.1"/>
    <property type="molecule type" value="Genomic_DNA"/>
</dbReference>
<dbReference type="Gene3D" id="1.10.530.10">
    <property type="match status" value="1"/>
</dbReference>
<dbReference type="RefSeq" id="WP_379582033.1">
    <property type="nucleotide sequence ID" value="NZ_JBHSQW010000002.1"/>
</dbReference>
<feature type="transmembrane region" description="Helical" evidence="2">
    <location>
        <begin position="378"/>
        <end position="398"/>
    </location>
</feature>
<comment type="caution">
    <text evidence="5">The sequence shown here is derived from an EMBL/GenBank/DDBJ whole genome shotgun (WGS) entry which is preliminary data.</text>
</comment>
<sequence length="1193" mass="127156">MKNFGQNLTEGLVGETSKAGKKAGEDLGESTKAGFSSKIAGIAAVGASIGVALAAAVSNAIDLQSANAKMSAQLGLTGPQAQRYGRLAGELYSSAYGESIEQVNEAMVEVTRNIGDAATRSDATLKTVTGTVLSLADTFGVDLAGATAAVGTMLRSGLAPNAEAALDIVTVGFQQGADKAGDFLDTLTEYSVQFQKLGLDGATATGIITQGLSAGARSADLVADALKEFSIRAVDGSKTTAEGFRALGLDAERMAQQIARGGKPASDALQLVMDRLRGMKDPVAQSQAAVALFGTQAEDLGAALYAINPATAVSALGQVGGAAERMNQTLGDTAASKIEMFKRQAMTLATDVLGNHVIPFLTTVGSVLQTVLGPAFSLIGSVLSNVVVPAFSAFGGWVQRNQQWLVPLAAGIGAFALVLNGAAIATTAYNLAMNAAAIAGRAWAVVQGLINAVMAANPIVLVVALLAGLVAAIVLAYQKSETFRAIVQGAWEGIQAAASWAWNNVLKPVIDALMVAFKAVGAAATWLWENAIRPAFTFIGEIASWLWNTVLQPVFGFIGAAAKLLAQIIVVLVVGPIVAAWEFLGAVFRLVWDTILKPVFDAVAMVAQWLWNNVLRPVFGYVWSYWGEVLRGMRIIWESVLRPTWDAISAAAAWLWNNALRPVFDWIKAGWDALGAAFRWVYDHIIRPTFDFFVQAAENFKIGFGRIVDGIKRIWEGIKEAFKAPVRFVIETVWNKGIGWLWEKAASVFDLGRFPEVDLSGWATGGSVRGPGTGTSDSIPALLSNGEHVWTAAEVRAAGGHGYVEALRAAALTGNLPRFAKGGPVKWEELWAVVKGAFPSATLNSAYRKGDPGEHGAGRAIDVGGPMAAINRWIAANYPDSHELIYTPGINLFNGRPHIYNAATRAQHYDHVHWARVEKGGFLDALGVLIRKPQIFFETARMQVQRILDEVAGVVRGWVTGAFPGNGTMVGDFPVKAFDWAWGHARDFLFGKADAADAAASAGGGNVERWRGVVHQALRMLGLPLSLDGITLRRMNQESGGNPRAINTWDINARRGTPSKGLMQVIDPTFRAYRDPRAPDDIWDPLANVLASMRYAQARYGSLPAAYGRPGGYDSGGLLPTGWSTVFNGTGKPEPVLTSKQWDLISKQVRGGDSNSGAETSVVIHAREPMTDSELDRLAGAIERRRQWARRRR</sequence>
<keyword evidence="2" id="KW-1133">Transmembrane helix</keyword>
<evidence type="ECO:0000313" key="5">
    <source>
        <dbReference type="EMBL" id="MFC5992953.1"/>
    </source>
</evidence>
<gene>
    <name evidence="5" type="ORF">ACFQE5_01860</name>
</gene>
<organism evidence="5 6">
    <name type="scientific">Pseudonocardia hispaniensis</name>
    <dbReference type="NCBI Taxonomy" id="904933"/>
    <lineage>
        <taxon>Bacteria</taxon>
        <taxon>Bacillati</taxon>
        <taxon>Actinomycetota</taxon>
        <taxon>Actinomycetes</taxon>
        <taxon>Pseudonocardiales</taxon>
        <taxon>Pseudonocardiaceae</taxon>
        <taxon>Pseudonocardia</taxon>
    </lineage>
</organism>
<feature type="domain" description="Phage tail tape measure protein" evidence="4">
    <location>
        <begin position="97"/>
        <end position="294"/>
    </location>
</feature>
<protein>
    <submittedName>
        <fullName evidence="5">Phage tail tape measure protein</fullName>
    </submittedName>
</protein>
<reference evidence="6" key="1">
    <citation type="journal article" date="2019" name="Int. J. Syst. Evol. Microbiol.">
        <title>The Global Catalogue of Microorganisms (GCM) 10K type strain sequencing project: providing services to taxonomists for standard genome sequencing and annotation.</title>
        <authorList>
            <consortium name="The Broad Institute Genomics Platform"/>
            <consortium name="The Broad Institute Genome Sequencing Center for Infectious Disease"/>
            <person name="Wu L."/>
            <person name="Ma J."/>
        </authorList>
    </citation>
    <scope>NUCLEOTIDE SEQUENCE [LARGE SCALE GENOMIC DNA]</scope>
    <source>
        <strain evidence="6">CCM 8391</strain>
    </source>
</reference>
<keyword evidence="1" id="KW-1188">Viral release from host cell</keyword>
<dbReference type="Pfam" id="PF10145">
    <property type="entry name" value="PhageMin_Tail"/>
    <property type="match status" value="1"/>
</dbReference>
<dbReference type="InterPro" id="IPR023346">
    <property type="entry name" value="Lysozyme-like_dom_sf"/>
</dbReference>
<keyword evidence="2" id="KW-0472">Membrane</keyword>
<dbReference type="SUPFAM" id="SSF53955">
    <property type="entry name" value="Lysozyme-like"/>
    <property type="match status" value="1"/>
</dbReference>
<dbReference type="Proteomes" id="UP001596302">
    <property type="component" value="Unassembled WGS sequence"/>
</dbReference>
<dbReference type="PANTHER" id="PTHR37813">
    <property type="entry name" value="FELS-2 PROPHAGE PROTEIN"/>
    <property type="match status" value="1"/>
</dbReference>
<feature type="transmembrane region" description="Helical" evidence="2">
    <location>
        <begin position="39"/>
        <end position="61"/>
    </location>
</feature>
<keyword evidence="6" id="KW-1185">Reference proteome</keyword>
<accession>A0ABW1IWV7</accession>
<evidence type="ECO:0000256" key="1">
    <source>
        <dbReference type="ARBA" id="ARBA00022612"/>
    </source>
</evidence>
<feature type="transmembrane region" description="Helical" evidence="2">
    <location>
        <begin position="405"/>
        <end position="429"/>
    </location>
</feature>
<keyword evidence="2" id="KW-0812">Transmembrane</keyword>